<feature type="region of interest" description="Disordered" evidence="1">
    <location>
        <begin position="169"/>
        <end position="189"/>
    </location>
</feature>
<dbReference type="STRING" id="32507.ENSNBRP00000002635"/>
<dbReference type="OMA" id="IYHEFHQ"/>
<reference evidence="2" key="2">
    <citation type="submission" date="2025-09" db="UniProtKB">
        <authorList>
            <consortium name="Ensembl"/>
        </authorList>
    </citation>
    <scope>IDENTIFICATION</scope>
</reference>
<name>A0A3Q4G2W6_NEOBR</name>
<evidence type="ECO:0000313" key="3">
    <source>
        <dbReference type="Proteomes" id="UP000261580"/>
    </source>
</evidence>
<evidence type="ECO:0000313" key="2">
    <source>
        <dbReference type="Ensembl" id="ENSNBRP00000002635.1"/>
    </source>
</evidence>
<dbReference type="Ensembl" id="ENSNBRT00000002729.1">
    <property type="protein sequence ID" value="ENSNBRP00000002635.1"/>
    <property type="gene ID" value="ENSNBRG00000002119.1"/>
</dbReference>
<dbReference type="GeneTree" id="ENSGT01120000271951"/>
<sequence>MHKHFPTKYKPYSLSHTHTLSSLCCIYMERTETVCCYCGVSYLIFHEFHQLRTQLAQVEAELQDLRETAQKEKAQRDALELGRLEWERALRLEMQRQAEVRERNTREELEERNQNAVRALRDEFEAKSESTRKEVEEERRKIYKEKESRVRGELERRSDEREKVLRDALQKANKNSDELRKELQQLEER</sequence>
<protein>
    <submittedName>
        <fullName evidence="2">Uncharacterized protein</fullName>
    </submittedName>
</protein>
<accession>A0A3Q4G2W6</accession>
<reference evidence="2" key="1">
    <citation type="submission" date="2025-08" db="UniProtKB">
        <authorList>
            <consortium name="Ensembl"/>
        </authorList>
    </citation>
    <scope>IDENTIFICATION</scope>
</reference>
<dbReference type="Proteomes" id="UP000261580">
    <property type="component" value="Unassembled WGS sequence"/>
</dbReference>
<dbReference type="Bgee" id="ENSNBRG00000002119">
    <property type="expression patterns" value="Expressed in testis"/>
</dbReference>
<dbReference type="AlphaFoldDB" id="A0A3Q4G2W6"/>
<evidence type="ECO:0000256" key="1">
    <source>
        <dbReference type="SAM" id="MobiDB-lite"/>
    </source>
</evidence>
<keyword evidence="3" id="KW-1185">Reference proteome</keyword>
<proteinExistence type="predicted"/>
<organism evidence="2 3">
    <name type="scientific">Neolamprologus brichardi</name>
    <name type="common">Fairy cichlid</name>
    <name type="synonym">Lamprologus brichardi</name>
    <dbReference type="NCBI Taxonomy" id="32507"/>
    <lineage>
        <taxon>Eukaryota</taxon>
        <taxon>Metazoa</taxon>
        <taxon>Chordata</taxon>
        <taxon>Craniata</taxon>
        <taxon>Vertebrata</taxon>
        <taxon>Euteleostomi</taxon>
        <taxon>Actinopterygii</taxon>
        <taxon>Neopterygii</taxon>
        <taxon>Teleostei</taxon>
        <taxon>Neoteleostei</taxon>
        <taxon>Acanthomorphata</taxon>
        <taxon>Ovalentaria</taxon>
        <taxon>Cichlomorphae</taxon>
        <taxon>Cichliformes</taxon>
        <taxon>Cichlidae</taxon>
        <taxon>African cichlids</taxon>
        <taxon>Pseudocrenilabrinae</taxon>
        <taxon>Lamprologini</taxon>
        <taxon>Neolamprologus</taxon>
    </lineage>
</organism>